<evidence type="ECO:0008006" key="4">
    <source>
        <dbReference type="Google" id="ProtNLM"/>
    </source>
</evidence>
<feature type="transmembrane region" description="Helical" evidence="1">
    <location>
        <begin position="80"/>
        <end position="98"/>
    </location>
</feature>
<protein>
    <recommendedName>
        <fullName evidence="4">DUF3649 domain-containing protein</fullName>
    </recommendedName>
</protein>
<gene>
    <name evidence="2" type="ORF">MJ923_13205</name>
</gene>
<feature type="transmembrane region" description="Helical" evidence="1">
    <location>
        <begin position="48"/>
        <end position="68"/>
    </location>
</feature>
<keyword evidence="1" id="KW-0812">Transmembrane</keyword>
<dbReference type="RefSeq" id="WP_240591499.1">
    <property type="nucleotide sequence ID" value="NZ_JAKUDL010000004.1"/>
</dbReference>
<sequence length="99" mass="10718">MPFLSSESRKLLSRSLLAIVGGYALAAAFAAAAPLILPRLMDIQRGDAAVLGMLLSFLIFGLWILYSYAARCTLRASVNWLIWSTPLLLSLLLLEAPAP</sequence>
<evidence type="ECO:0000256" key="1">
    <source>
        <dbReference type="SAM" id="Phobius"/>
    </source>
</evidence>
<keyword evidence="1" id="KW-0472">Membrane</keyword>
<organism evidence="2 3">
    <name type="scientific">Shewanella zhuhaiensis</name>
    <dbReference type="NCBI Taxonomy" id="2919576"/>
    <lineage>
        <taxon>Bacteria</taxon>
        <taxon>Pseudomonadati</taxon>
        <taxon>Pseudomonadota</taxon>
        <taxon>Gammaproteobacteria</taxon>
        <taxon>Alteromonadales</taxon>
        <taxon>Shewanellaceae</taxon>
        <taxon>Shewanella</taxon>
    </lineage>
</organism>
<proteinExistence type="predicted"/>
<dbReference type="Proteomes" id="UP001297581">
    <property type="component" value="Unassembled WGS sequence"/>
</dbReference>
<reference evidence="2 3" key="1">
    <citation type="submission" date="2022-02" db="EMBL/GenBank/DDBJ databases">
        <title>The genome sequence of Shewanella sp. 3B26.</title>
        <authorList>
            <person name="Du J."/>
        </authorList>
    </citation>
    <scope>NUCLEOTIDE SEQUENCE [LARGE SCALE GENOMIC DNA]</scope>
    <source>
        <strain evidence="2 3">3B26</strain>
    </source>
</reference>
<dbReference type="AlphaFoldDB" id="A0AAJ1BK13"/>
<keyword evidence="1" id="KW-1133">Transmembrane helix</keyword>
<name>A0AAJ1BK13_9GAMM</name>
<accession>A0AAJ1BK13</accession>
<comment type="caution">
    <text evidence="2">The sequence shown here is derived from an EMBL/GenBank/DDBJ whole genome shotgun (WGS) entry which is preliminary data.</text>
</comment>
<evidence type="ECO:0000313" key="2">
    <source>
        <dbReference type="EMBL" id="MCH4295262.1"/>
    </source>
</evidence>
<dbReference type="EMBL" id="JAKUDL010000004">
    <property type="protein sequence ID" value="MCH4295262.1"/>
    <property type="molecule type" value="Genomic_DNA"/>
</dbReference>
<evidence type="ECO:0000313" key="3">
    <source>
        <dbReference type="Proteomes" id="UP001297581"/>
    </source>
</evidence>
<keyword evidence="3" id="KW-1185">Reference proteome</keyword>